<dbReference type="Proteomes" id="UP001526143">
    <property type="component" value="Unassembled WGS sequence"/>
</dbReference>
<evidence type="ECO:0000313" key="2">
    <source>
        <dbReference type="Proteomes" id="UP001526143"/>
    </source>
</evidence>
<protein>
    <submittedName>
        <fullName evidence="1">Uncharacterized protein</fullName>
    </submittedName>
</protein>
<comment type="caution">
    <text evidence="1">The sequence shown here is derived from an EMBL/GenBank/DDBJ whole genome shotgun (WGS) entry which is preliminary data.</text>
</comment>
<evidence type="ECO:0000313" key="1">
    <source>
        <dbReference type="EMBL" id="MCV3215588.1"/>
    </source>
</evidence>
<name>A0ABT3B2H4_9CYAN</name>
<sequence length="91" mass="10053">MAKTKDMSLENRVNIVAEKLIAASRKAIQSATPVEALAVWKLIKTQQLGRIPGLTLEQVQSLVETQAKELGADCIVATSLFIYQYARGCYR</sequence>
<dbReference type="RefSeq" id="WP_263747233.1">
    <property type="nucleotide sequence ID" value="NZ_JAOWRF010000276.1"/>
</dbReference>
<proteinExistence type="predicted"/>
<accession>A0ABT3B2H4</accession>
<organism evidence="1 2">
    <name type="scientific">Plectonema radiosum NIES-515</name>
    <dbReference type="NCBI Taxonomy" id="2986073"/>
    <lineage>
        <taxon>Bacteria</taxon>
        <taxon>Bacillati</taxon>
        <taxon>Cyanobacteriota</taxon>
        <taxon>Cyanophyceae</taxon>
        <taxon>Oscillatoriophycideae</taxon>
        <taxon>Oscillatoriales</taxon>
        <taxon>Microcoleaceae</taxon>
        <taxon>Plectonema</taxon>
    </lineage>
</organism>
<reference evidence="1 2" key="1">
    <citation type="submission" date="2022-10" db="EMBL/GenBank/DDBJ databases">
        <title>Identification of biosynthetic pathway for the production of the potent trypsin inhibitor radiosumin.</title>
        <authorList>
            <person name="Fewer D.P."/>
            <person name="Delbaje E."/>
            <person name="Ouyang X."/>
            <person name="Agostino P.D."/>
            <person name="Wahlsten M."/>
            <person name="Jokela J."/>
            <person name="Permi P."/>
            <person name="Haapaniemi E."/>
            <person name="Koistinen H."/>
        </authorList>
    </citation>
    <scope>NUCLEOTIDE SEQUENCE [LARGE SCALE GENOMIC DNA]</scope>
    <source>
        <strain evidence="1 2">NIES-515</strain>
    </source>
</reference>
<gene>
    <name evidence="1" type="ORF">OGM63_19075</name>
</gene>
<keyword evidence="2" id="KW-1185">Reference proteome</keyword>
<dbReference type="EMBL" id="JAOWRF010000276">
    <property type="protein sequence ID" value="MCV3215588.1"/>
    <property type="molecule type" value="Genomic_DNA"/>
</dbReference>